<dbReference type="Pfam" id="PF00098">
    <property type="entry name" value="zf-CCHC"/>
    <property type="match status" value="2"/>
</dbReference>
<reference evidence="3 4" key="1">
    <citation type="journal article" date="2020" name="Nat. Commun.">
        <title>Genome of Tripterygium wilfordii and identification of cytochrome P450 involved in triptolide biosynthesis.</title>
        <authorList>
            <person name="Tu L."/>
            <person name="Su P."/>
            <person name="Zhang Z."/>
            <person name="Gao L."/>
            <person name="Wang J."/>
            <person name="Hu T."/>
            <person name="Zhou J."/>
            <person name="Zhang Y."/>
            <person name="Zhao Y."/>
            <person name="Liu Y."/>
            <person name="Song Y."/>
            <person name="Tong Y."/>
            <person name="Lu Y."/>
            <person name="Yang J."/>
            <person name="Xu C."/>
            <person name="Jia M."/>
            <person name="Peters R.J."/>
            <person name="Huang L."/>
            <person name="Gao W."/>
        </authorList>
    </citation>
    <scope>NUCLEOTIDE SEQUENCE [LARGE SCALE GENOMIC DNA]</scope>
    <source>
        <strain evidence="4">cv. XIE 37</strain>
        <tissue evidence="3">Leaf</tissue>
    </source>
</reference>
<dbReference type="SMART" id="SM00343">
    <property type="entry name" value="ZnF_C2HC"/>
    <property type="match status" value="5"/>
</dbReference>
<dbReference type="PANTHER" id="PTHR46978:SF1">
    <property type="entry name" value="ZINC KNUCKLE (CCHC-TYPE) FAMILY PROTEIN"/>
    <property type="match status" value="1"/>
</dbReference>
<keyword evidence="1" id="KW-0479">Metal-binding</keyword>
<evidence type="ECO:0000259" key="2">
    <source>
        <dbReference type="PROSITE" id="PS50158"/>
    </source>
</evidence>
<dbReference type="InterPro" id="IPR036875">
    <property type="entry name" value="Znf_CCHC_sf"/>
</dbReference>
<evidence type="ECO:0000313" key="4">
    <source>
        <dbReference type="Proteomes" id="UP000593562"/>
    </source>
</evidence>
<evidence type="ECO:0000313" key="3">
    <source>
        <dbReference type="EMBL" id="KAF5751671.1"/>
    </source>
</evidence>
<feature type="domain" description="CCHC-type" evidence="2">
    <location>
        <begin position="140"/>
        <end position="155"/>
    </location>
</feature>
<evidence type="ECO:0000256" key="1">
    <source>
        <dbReference type="PROSITE-ProRule" id="PRU00047"/>
    </source>
</evidence>
<sequence>MMVNCMSAKRKKPCFVCGSLDHGAKQCSKAQDCFICKQSGHRAKDCPEKHKFGAQSSKICLKCGTSGHDMFLCEGEYSNDDLKGIQCYVCKNFGHLCCLNYVDTGRREQSCYKCGQLGHTGLACARLRQEASGEASPSSCYRCGKEGHFARECTNTAKMVFCTIFYLSEAPTHRLLPFVSCGNIKHLRSCRLIRGIVIQLPLLKDFIKNTGTTVETTPHPKFLTRLIKRGDPTMKKEALQHLRNQNREVAGQRNILGTPHEGSPERMVGGLPVLHLLRVIRFLLWLLTVPILVHNHIKIRTRFGMEPQYQMDQLNPFLIDIRHLGSVTSLMMELGETIIGGRTVDYVKAIGIHKLCFSRCNSWILKIWLRGPLKFLEETSAKEFGDFLGSVNEIRGRRIKIREEDHDVIRSPEVVEWFWTRV</sequence>
<dbReference type="SUPFAM" id="SSF57756">
    <property type="entry name" value="Retrovirus zinc finger-like domains"/>
    <property type="match status" value="2"/>
</dbReference>
<dbReference type="PROSITE" id="PS50158">
    <property type="entry name" value="ZF_CCHC"/>
    <property type="match status" value="3"/>
</dbReference>
<dbReference type="GO" id="GO:0008270">
    <property type="term" value="F:zinc ion binding"/>
    <property type="evidence" value="ECO:0007669"/>
    <property type="project" value="UniProtKB-KW"/>
</dbReference>
<feature type="domain" description="CCHC-type" evidence="2">
    <location>
        <begin position="33"/>
        <end position="48"/>
    </location>
</feature>
<dbReference type="Gene3D" id="4.10.60.10">
    <property type="entry name" value="Zinc finger, CCHC-type"/>
    <property type="match status" value="3"/>
</dbReference>
<proteinExistence type="predicted"/>
<dbReference type="InParanoid" id="A0A7J7DZH8"/>
<gene>
    <name evidence="3" type="ORF">HS088_TW02G00687</name>
</gene>
<name>A0A7J7DZH8_TRIWF</name>
<dbReference type="PANTHER" id="PTHR46978">
    <property type="entry name" value="ZINC KNUCKLE (CCHC-TYPE) FAMILY PROTEIN"/>
    <property type="match status" value="1"/>
</dbReference>
<keyword evidence="4" id="KW-1185">Reference proteome</keyword>
<dbReference type="EMBL" id="JAAARO010000002">
    <property type="protein sequence ID" value="KAF5751671.1"/>
    <property type="molecule type" value="Genomic_DNA"/>
</dbReference>
<keyword evidence="1" id="KW-0863">Zinc-finger</keyword>
<dbReference type="Proteomes" id="UP000593562">
    <property type="component" value="Unassembled WGS sequence"/>
</dbReference>
<protein>
    <submittedName>
        <fullName evidence="3">Zinc finger CCHC domain-containing protein 7-like</fullName>
    </submittedName>
</protein>
<comment type="caution">
    <text evidence="3">The sequence shown here is derived from an EMBL/GenBank/DDBJ whole genome shotgun (WGS) entry which is preliminary data.</text>
</comment>
<keyword evidence="1" id="KW-0862">Zinc</keyword>
<dbReference type="GO" id="GO:0003676">
    <property type="term" value="F:nucleic acid binding"/>
    <property type="evidence" value="ECO:0007669"/>
    <property type="project" value="InterPro"/>
</dbReference>
<feature type="domain" description="CCHC-type" evidence="2">
    <location>
        <begin position="111"/>
        <end position="124"/>
    </location>
</feature>
<organism evidence="3 4">
    <name type="scientific">Tripterygium wilfordii</name>
    <name type="common">Thunder God vine</name>
    <dbReference type="NCBI Taxonomy" id="458696"/>
    <lineage>
        <taxon>Eukaryota</taxon>
        <taxon>Viridiplantae</taxon>
        <taxon>Streptophyta</taxon>
        <taxon>Embryophyta</taxon>
        <taxon>Tracheophyta</taxon>
        <taxon>Spermatophyta</taxon>
        <taxon>Magnoliopsida</taxon>
        <taxon>eudicotyledons</taxon>
        <taxon>Gunneridae</taxon>
        <taxon>Pentapetalae</taxon>
        <taxon>rosids</taxon>
        <taxon>fabids</taxon>
        <taxon>Celastrales</taxon>
        <taxon>Celastraceae</taxon>
        <taxon>Tripterygium</taxon>
    </lineage>
</organism>
<accession>A0A7J7DZH8</accession>
<dbReference type="AlphaFoldDB" id="A0A7J7DZH8"/>
<dbReference type="InterPro" id="IPR001878">
    <property type="entry name" value="Znf_CCHC"/>
</dbReference>